<sequence length="272" mass="31581">PFSVVDPIWETIDPNPDIQELFSYYNTIYFLGVLPGCEVKWSSRMTSSAGLFSYNGKQKCSIRLSQPLLQYRPRRDTVETLLHEMIHAYLFFTSENRNHNAHGHEFRSHMQRINERAGTNITIYHNFSDEVKYYRKHWWQCSGPCRERPPYYGWVKRSVNRAPGENDFWWREHQITCGGTFIKVKEPEGYKARKSTKRKNKKNQSVAGQNSLEHYFPGTGHVLGDLSSPTSSKNVAEVEQTLHVDDNGIISLSTYVSENAINRHLDLCIFVS</sequence>
<dbReference type="GO" id="GO:0003697">
    <property type="term" value="F:single-stranded DNA binding"/>
    <property type="evidence" value="ECO:0007669"/>
    <property type="project" value="InterPro"/>
</dbReference>
<dbReference type="GO" id="GO:0005634">
    <property type="term" value="C:nucleus"/>
    <property type="evidence" value="ECO:0007669"/>
    <property type="project" value="UniProtKB-SubCell"/>
</dbReference>
<feature type="region of interest" description="Disordered" evidence="3">
    <location>
        <begin position="190"/>
        <end position="209"/>
    </location>
</feature>
<accession>A0A0N5D286</accession>
<dbReference type="AlphaFoldDB" id="A0A0N5D286"/>
<evidence type="ECO:0000256" key="2">
    <source>
        <dbReference type="ARBA" id="ARBA00023242"/>
    </source>
</evidence>
<dbReference type="Pfam" id="PF22934">
    <property type="entry name" value="SPRTN_ZBD"/>
    <property type="match status" value="1"/>
</dbReference>
<evidence type="ECO:0000313" key="7">
    <source>
        <dbReference type="WBParaSite" id="TCLT_0000698501-mRNA-1"/>
    </source>
</evidence>
<keyword evidence="2" id="KW-0539">Nucleus</keyword>
<dbReference type="Pfam" id="PF10263">
    <property type="entry name" value="SprT-like"/>
    <property type="match status" value="1"/>
</dbReference>
<dbReference type="STRING" id="103827.A0A0N5D286"/>
<name>A0A0N5D286_THECL</name>
<evidence type="ECO:0000259" key="4">
    <source>
        <dbReference type="SMART" id="SM00731"/>
    </source>
</evidence>
<organism evidence="7">
    <name type="scientific">Thelazia callipaeda</name>
    <name type="common">Oriental eyeworm</name>
    <name type="synonym">Parasitic nematode</name>
    <dbReference type="NCBI Taxonomy" id="103827"/>
    <lineage>
        <taxon>Eukaryota</taxon>
        <taxon>Metazoa</taxon>
        <taxon>Ecdysozoa</taxon>
        <taxon>Nematoda</taxon>
        <taxon>Chromadorea</taxon>
        <taxon>Rhabditida</taxon>
        <taxon>Spirurina</taxon>
        <taxon>Spiruromorpha</taxon>
        <taxon>Thelazioidea</taxon>
        <taxon>Thelaziidae</taxon>
        <taxon>Thelazia</taxon>
    </lineage>
</organism>
<evidence type="ECO:0000256" key="3">
    <source>
        <dbReference type="SAM" id="MobiDB-lite"/>
    </source>
</evidence>
<dbReference type="PANTHER" id="PTHR21220:SF0">
    <property type="entry name" value="DNA-DEPENDENT METALLOPROTEASE SPRTN"/>
    <property type="match status" value="1"/>
</dbReference>
<dbReference type="InterPro" id="IPR044245">
    <property type="entry name" value="Spartan"/>
</dbReference>
<dbReference type="OMA" id="IWRCNGP"/>
<keyword evidence="6" id="KW-1185">Reference proteome</keyword>
<dbReference type="GO" id="GO:0004222">
    <property type="term" value="F:metalloendopeptidase activity"/>
    <property type="evidence" value="ECO:0007669"/>
    <property type="project" value="InterPro"/>
</dbReference>
<dbReference type="EMBL" id="UYYF01004462">
    <property type="protein sequence ID" value="VDN04383.1"/>
    <property type="molecule type" value="Genomic_DNA"/>
</dbReference>
<reference evidence="7" key="1">
    <citation type="submission" date="2017-02" db="UniProtKB">
        <authorList>
            <consortium name="WormBaseParasite"/>
        </authorList>
    </citation>
    <scope>IDENTIFICATION</scope>
</reference>
<dbReference type="GO" id="GO:0006974">
    <property type="term" value="P:DNA damage response"/>
    <property type="evidence" value="ECO:0007669"/>
    <property type="project" value="InterPro"/>
</dbReference>
<dbReference type="SMART" id="SM00731">
    <property type="entry name" value="SprT"/>
    <property type="match status" value="1"/>
</dbReference>
<protein>
    <submittedName>
        <fullName evidence="7">SprT-like domain-containing protein</fullName>
    </submittedName>
</protein>
<proteinExistence type="predicted"/>
<reference evidence="5 6" key="2">
    <citation type="submission" date="2018-11" db="EMBL/GenBank/DDBJ databases">
        <authorList>
            <consortium name="Pathogen Informatics"/>
        </authorList>
    </citation>
    <scope>NUCLEOTIDE SEQUENCE [LARGE SCALE GENOMIC DNA]</scope>
</reference>
<dbReference type="OrthoDB" id="5236983at2759"/>
<feature type="domain" description="SprT-like" evidence="4">
    <location>
        <begin position="16"/>
        <end position="184"/>
    </location>
</feature>
<evidence type="ECO:0000256" key="1">
    <source>
        <dbReference type="ARBA" id="ARBA00004123"/>
    </source>
</evidence>
<dbReference type="GO" id="GO:0031593">
    <property type="term" value="F:polyubiquitin modification-dependent protein binding"/>
    <property type="evidence" value="ECO:0007669"/>
    <property type="project" value="TreeGrafter"/>
</dbReference>
<dbReference type="InterPro" id="IPR055220">
    <property type="entry name" value="SPRTN_ZBD"/>
</dbReference>
<dbReference type="Proteomes" id="UP000276776">
    <property type="component" value="Unassembled WGS sequence"/>
</dbReference>
<gene>
    <name evidence="5" type="ORF">TCLT_LOCUS6974</name>
</gene>
<comment type="subcellular location">
    <subcellularLocation>
        <location evidence="1">Nucleus</location>
    </subcellularLocation>
</comment>
<evidence type="ECO:0000313" key="6">
    <source>
        <dbReference type="Proteomes" id="UP000276776"/>
    </source>
</evidence>
<dbReference type="WBParaSite" id="TCLT_0000698501-mRNA-1">
    <property type="protein sequence ID" value="TCLT_0000698501-mRNA-1"/>
    <property type="gene ID" value="TCLT_0000698501"/>
</dbReference>
<evidence type="ECO:0000313" key="5">
    <source>
        <dbReference type="EMBL" id="VDN04383.1"/>
    </source>
</evidence>
<dbReference type="PANTHER" id="PTHR21220">
    <property type="entry name" value="DNA-DEPENDENT METALLOPROTEASE SPRTN"/>
    <property type="match status" value="1"/>
</dbReference>
<feature type="compositionally biased region" description="Basic residues" evidence="3">
    <location>
        <begin position="192"/>
        <end position="202"/>
    </location>
</feature>
<dbReference type="InterPro" id="IPR006640">
    <property type="entry name" value="SprT-like_domain"/>
</dbReference>